<protein>
    <submittedName>
        <fullName evidence="2">Uncharacterized protein</fullName>
    </submittedName>
</protein>
<feature type="transmembrane region" description="Helical" evidence="1">
    <location>
        <begin position="48"/>
        <end position="66"/>
    </location>
</feature>
<gene>
    <name evidence="2" type="ORF">EAX61_13890</name>
</gene>
<organism evidence="2 3">
    <name type="scientific">Dokdonia sinensis</name>
    <dbReference type="NCBI Taxonomy" id="2479847"/>
    <lineage>
        <taxon>Bacteria</taxon>
        <taxon>Pseudomonadati</taxon>
        <taxon>Bacteroidota</taxon>
        <taxon>Flavobacteriia</taxon>
        <taxon>Flavobacteriales</taxon>
        <taxon>Flavobacteriaceae</taxon>
        <taxon>Dokdonia</taxon>
    </lineage>
</organism>
<comment type="caution">
    <text evidence="2">The sequence shown here is derived from an EMBL/GenBank/DDBJ whole genome shotgun (WGS) entry which is preliminary data.</text>
</comment>
<evidence type="ECO:0000313" key="2">
    <source>
        <dbReference type="EMBL" id="RMB56500.1"/>
    </source>
</evidence>
<keyword evidence="1" id="KW-0812">Transmembrane</keyword>
<evidence type="ECO:0000313" key="3">
    <source>
        <dbReference type="Proteomes" id="UP000281985"/>
    </source>
</evidence>
<feature type="transmembrane region" description="Helical" evidence="1">
    <location>
        <begin position="20"/>
        <end position="42"/>
    </location>
</feature>
<accession>A0A3M0FUN6</accession>
<proteinExistence type="predicted"/>
<keyword evidence="3" id="KW-1185">Reference proteome</keyword>
<sequence>MRGDMLRDLFYPNKGNLFIYINAAFLLTMMAIGVIAPITVVFGYFLETIVIGILNVVKMYIVVSYSPTHLRSTRKDKGGIAAIPFFIIHYGAFVAIQSILGFSLFEVAGDGVITDSLDILGNYQKVLQFNGMGWVLGSIIAGNLGYFLNNFLSKGKYKDYTVADLMITPYVRIFVQQFVVILSGFFMIVFSSGFAAGVLLVLFRTIIDLIIAAFKEGSTMMRNIALYVKRPEQSVEEIETVLQKISE</sequence>
<reference evidence="2 3" key="1">
    <citation type="submission" date="2018-10" db="EMBL/GenBank/DDBJ databases">
        <title>Dokdonia luteus sp. nov., isolated from sea water.</title>
        <authorList>
            <person name="Zhou L.Y."/>
            <person name="Du Z.J."/>
        </authorList>
    </citation>
    <scope>NUCLEOTIDE SEQUENCE [LARGE SCALE GENOMIC DNA]</scope>
    <source>
        <strain evidence="2 3">SH27</strain>
    </source>
</reference>
<evidence type="ECO:0000256" key="1">
    <source>
        <dbReference type="SAM" id="Phobius"/>
    </source>
</evidence>
<name>A0A3M0FUN6_9FLAO</name>
<feature type="transmembrane region" description="Helical" evidence="1">
    <location>
        <begin position="131"/>
        <end position="149"/>
    </location>
</feature>
<dbReference type="InterPro" id="IPR045466">
    <property type="entry name" value="DUF6498"/>
</dbReference>
<dbReference type="Pfam" id="PF20108">
    <property type="entry name" value="DUF6498"/>
    <property type="match status" value="1"/>
</dbReference>
<dbReference type="AlphaFoldDB" id="A0A3M0FUN6"/>
<dbReference type="EMBL" id="REFV01000016">
    <property type="protein sequence ID" value="RMB56500.1"/>
    <property type="molecule type" value="Genomic_DNA"/>
</dbReference>
<feature type="transmembrane region" description="Helical" evidence="1">
    <location>
        <begin position="78"/>
        <end position="100"/>
    </location>
</feature>
<keyword evidence="1" id="KW-1133">Transmembrane helix</keyword>
<keyword evidence="1" id="KW-0472">Membrane</keyword>
<dbReference type="Proteomes" id="UP000281985">
    <property type="component" value="Unassembled WGS sequence"/>
</dbReference>